<evidence type="ECO:0000313" key="2">
    <source>
        <dbReference type="Proteomes" id="UP000204225"/>
    </source>
</evidence>
<sequence>MSLNESIMKSDLNNYGIVYTPENLVNSMLDLIPTKFFKNKTLKWLDIGAGEGAFSLNLLNRLIKNLRDEFETDEACKTHILKNMLYMVEIFEPHIDSLTSLFGNDANIITTSFLSMDENTFGKFDFIIGNPPYNINGSIKTPTNSKIKKTEDGKAIYVDFIVKSIELLYDGGYINMVVPSLWLKPDKSGLYNILTELKIHNLTCLSTSDSSKAFNYKAQTPVTYFFIENTYEPKENKMSSFKIFDKIENEYINYSLKINEPIPINGIKIINTIKPYLDTYGPISFYKTNTPSLKMKLSDVSGENLINPNIKTCLLDGLAPKIVINYSDIKCKYCNDKPKLVLAHKSFGFPYLDIDGIMGISSRDNYVINEYSLAELREIQLFLSTKFALFIFSICNYRMRYLERYAFSFLPDITKISAFPKLINTSRAERDMIICEFFNLTKKEIDYIEKDFKNYTFFV</sequence>
<accession>A0AC59EXF6</accession>
<organism evidence="1 2">
    <name type="scientific">Phaeocystis globosa virus PgV-16T</name>
    <dbReference type="NCBI Taxonomy" id="3071227"/>
    <lineage>
        <taxon>Viruses</taxon>
        <taxon>Varidnaviria</taxon>
        <taxon>Bamfordvirae</taxon>
        <taxon>Nucleocytoviricota</taxon>
        <taxon>Megaviricetes</taxon>
        <taxon>Imitervirales</taxon>
        <taxon>Mesomimiviridae</taxon>
        <taxon>Tethysvirus</taxon>
        <taxon>Tethysvirus hollandense</taxon>
    </lineage>
</organism>
<dbReference type="EMBL" id="KC662249">
    <property type="protein sequence ID" value="AGM15716.1"/>
    <property type="molecule type" value="Genomic_DNA"/>
</dbReference>
<protein>
    <submittedName>
        <fullName evidence="1">DNA methyltrasferase</fullName>
    </submittedName>
</protein>
<keyword evidence="2" id="KW-1185">Reference proteome</keyword>
<reference evidence="1 2" key="1">
    <citation type="journal article" date="2013" name="Proc. Natl. Acad. Sci. U.S.A.">
        <title>Genome of Phaeocystis globosa virus PgV-16T highlights the common ancestry of the largest known DNA viruses infecting eukaryotes.</title>
        <authorList>
            <person name="Santini S."/>
            <person name="Jeudy S."/>
            <person name="Bartoli J."/>
            <person name="Poirot O."/>
            <person name="Lescot M."/>
            <person name="Abergel C."/>
            <person name="Barbe V."/>
            <person name="Wommack K.E."/>
            <person name="Noordeloos A.A."/>
            <person name="Brussaard C.P."/>
            <person name="Claverie J.M."/>
        </authorList>
    </citation>
    <scope>NUCLEOTIDE SEQUENCE [LARGE SCALE GENOMIC DNA]</scope>
    <source>
        <strain evidence="1 2">16T</strain>
    </source>
</reference>
<dbReference type="Proteomes" id="UP000204225">
    <property type="component" value="Segment"/>
</dbReference>
<proteinExistence type="predicted"/>
<gene>
    <name evidence="1" type="ORF">PGCG_00412</name>
</gene>
<evidence type="ECO:0000313" key="1">
    <source>
        <dbReference type="EMBL" id="AGM15716.1"/>
    </source>
</evidence>
<name>A0AC59EXF6_9VIRU</name>